<dbReference type="Gene3D" id="1.10.8.60">
    <property type="match status" value="1"/>
</dbReference>
<dbReference type="InterPro" id="IPR055199">
    <property type="entry name" value="Hda_lid"/>
</dbReference>
<evidence type="ECO:0000313" key="3">
    <source>
        <dbReference type="Proteomes" id="UP000709336"/>
    </source>
</evidence>
<dbReference type="RefSeq" id="WP_169211653.1">
    <property type="nucleotide sequence ID" value="NZ_JAATNW010000007.1"/>
</dbReference>
<dbReference type="SUPFAM" id="SSF52540">
    <property type="entry name" value="P-loop containing nucleoside triphosphate hydrolases"/>
    <property type="match status" value="1"/>
</dbReference>
<sequence>MNSKISNQAVQLPLPVSLPVDETFSSFVVGENDLLVDLLSQLADTAFDNGRQVLDLISGQNLPLINIVGGKGRGKSHLLFSICHELAERQATHIYLNLEDYIHLHPQVLDGLEQVTIICLDNIHAIAGSSEWELGLFDLINRVSEGGISTLVCTSELGHAHPDFNLPDLRSRLGWGITFQLQALSEEDRKTVIRLRAKQRGLKLSEPALDYLLNRSDRDLPSLLSVLDRLDERSLQEKKRLTLTLVRQVIDDES</sequence>
<dbReference type="PANTHER" id="PTHR30050">
    <property type="entry name" value="CHROMOSOMAL REPLICATION INITIATOR PROTEIN DNAA"/>
    <property type="match status" value="1"/>
</dbReference>
<organism evidence="2 3">
    <name type="scientific">Alteromonas ponticola</name>
    <dbReference type="NCBI Taxonomy" id="2720613"/>
    <lineage>
        <taxon>Bacteria</taxon>
        <taxon>Pseudomonadati</taxon>
        <taxon>Pseudomonadota</taxon>
        <taxon>Gammaproteobacteria</taxon>
        <taxon>Alteromonadales</taxon>
        <taxon>Alteromonadaceae</taxon>
        <taxon>Alteromonas/Salinimonas group</taxon>
        <taxon>Alteromonas</taxon>
    </lineage>
</organism>
<name>A0ABX1R3T6_9ALTE</name>
<dbReference type="InterPro" id="IPR027417">
    <property type="entry name" value="P-loop_NTPase"/>
</dbReference>
<accession>A0ABX1R3T6</accession>
<dbReference type="Pfam" id="PF22688">
    <property type="entry name" value="Hda_lid"/>
    <property type="match status" value="1"/>
</dbReference>
<dbReference type="Proteomes" id="UP000709336">
    <property type="component" value="Unassembled WGS sequence"/>
</dbReference>
<proteinExistence type="predicted"/>
<dbReference type="EMBL" id="JAATNW010000007">
    <property type="protein sequence ID" value="NMH61098.1"/>
    <property type="molecule type" value="Genomic_DNA"/>
</dbReference>
<comment type="caution">
    <text evidence="2">The sequence shown here is derived from an EMBL/GenBank/DDBJ whole genome shotgun (WGS) entry which is preliminary data.</text>
</comment>
<dbReference type="NCBIfam" id="TIGR03420">
    <property type="entry name" value="DnaA_homol_Hda"/>
    <property type="match status" value="1"/>
</dbReference>
<dbReference type="InterPro" id="IPR017788">
    <property type="entry name" value="Hda"/>
</dbReference>
<evidence type="ECO:0000313" key="2">
    <source>
        <dbReference type="EMBL" id="NMH61098.1"/>
    </source>
</evidence>
<keyword evidence="3" id="KW-1185">Reference proteome</keyword>
<dbReference type="PANTHER" id="PTHR30050:SF5">
    <property type="entry name" value="DNAA REGULATORY INACTIVATOR HDA"/>
    <property type="match status" value="1"/>
</dbReference>
<dbReference type="Gene3D" id="3.40.50.300">
    <property type="entry name" value="P-loop containing nucleotide triphosphate hydrolases"/>
    <property type="match status" value="1"/>
</dbReference>
<evidence type="ECO:0000259" key="1">
    <source>
        <dbReference type="Pfam" id="PF22688"/>
    </source>
</evidence>
<reference evidence="2 3" key="1">
    <citation type="submission" date="2020-03" db="EMBL/GenBank/DDBJ databases">
        <title>Alteromonas ponticola sp. nov., isolated from seawater.</title>
        <authorList>
            <person name="Yoon J.-H."/>
            <person name="Kim Y.-O."/>
        </authorList>
    </citation>
    <scope>NUCLEOTIDE SEQUENCE [LARGE SCALE GENOMIC DNA]</scope>
    <source>
        <strain evidence="2 3">MYP5</strain>
    </source>
</reference>
<feature type="domain" description="Hda lid" evidence="1">
    <location>
        <begin position="187"/>
        <end position="250"/>
    </location>
</feature>
<gene>
    <name evidence="2" type="primary">hda</name>
    <name evidence="2" type="ORF">HCJ96_13785</name>
</gene>
<protein>
    <submittedName>
        <fullName evidence="2">DnaA regulatory inactivator Hda</fullName>
    </submittedName>
</protein>